<dbReference type="PANTHER" id="PTHR43334">
    <property type="entry name" value="ACETATE--COA LIGASE [ADP-FORMING]"/>
    <property type="match status" value="1"/>
</dbReference>
<dbReference type="GO" id="GO:0005524">
    <property type="term" value="F:ATP binding"/>
    <property type="evidence" value="ECO:0007669"/>
    <property type="project" value="UniProtKB-KW"/>
</dbReference>
<dbReference type="InterPro" id="IPR036291">
    <property type="entry name" value="NAD(P)-bd_dom_sf"/>
</dbReference>
<dbReference type="Pfam" id="PF19045">
    <property type="entry name" value="Ligase_CoA_2"/>
    <property type="match status" value="1"/>
</dbReference>
<dbReference type="EMBL" id="DSFE01000048">
    <property type="protein sequence ID" value="HEU97656.1"/>
    <property type="molecule type" value="Genomic_DNA"/>
</dbReference>
<dbReference type="SUPFAM" id="SSF51735">
    <property type="entry name" value="NAD(P)-binding Rossmann-fold domains"/>
    <property type="match status" value="1"/>
</dbReference>
<keyword evidence="1" id="KW-0436">Ligase</keyword>
<dbReference type="InterPro" id="IPR016102">
    <property type="entry name" value="Succinyl-CoA_synth-like"/>
</dbReference>
<dbReference type="InterPro" id="IPR032875">
    <property type="entry name" value="Succ_CoA_lig_flav_dom"/>
</dbReference>
<dbReference type="Pfam" id="PF13380">
    <property type="entry name" value="CoA_binding_2"/>
    <property type="match status" value="1"/>
</dbReference>
<dbReference type="Gene3D" id="3.40.50.261">
    <property type="entry name" value="Succinyl-CoA synthetase domains"/>
    <property type="match status" value="2"/>
</dbReference>
<sequence>MQLDFLFNPKSIAVVGASNDPLKIGYDIFRNLTTYQGRVYPVNLKEREVMGKKAYRSVQEIEDEIDLVVIAVPRQHVFDVVKESAEKGAKGAIVITAGFGETGEEQWIAAEKKIVEEARKRGMRIVGPNCVGVMNTVRGLNATFIMPARAGKIAFISQSGALGAGIIYKTVKEKIGFSKFVSLGNMADLDFSEFLEYLSGDSDTESIMLYLEGVKDGRKLLSSLEKVTQKKPVIVIKGGRSSAASEAVSSHTGSIAGSWEVYGAALKQAGAIIAETIDEALSMSRAFSQPLPKGRRVGIITNAGGGGVLVSDQLEKHGLEVPRLSKGSIAELKKFLPPFASFRNPVDMIASARGEDYRKATEIFMRDDGIDMIIEISVVPTFAGIERDEHARGIVEALKNSKNGKPILALFMAGDVSARAREVLEAEAIPVYERPEDVAIAAKALYEYSKAKRRVNNEL</sequence>
<dbReference type="InterPro" id="IPR051538">
    <property type="entry name" value="Acyl-CoA_Synth/Transferase"/>
</dbReference>
<name>A0A7C2URE7_9CREN</name>
<dbReference type="InterPro" id="IPR003781">
    <property type="entry name" value="CoA-bd"/>
</dbReference>
<dbReference type="Gene3D" id="3.40.50.720">
    <property type="entry name" value="NAD(P)-binding Rossmann-like Domain"/>
    <property type="match status" value="1"/>
</dbReference>
<evidence type="ECO:0000259" key="4">
    <source>
        <dbReference type="SMART" id="SM00881"/>
    </source>
</evidence>
<dbReference type="InterPro" id="IPR043938">
    <property type="entry name" value="Ligase_CoA_dom"/>
</dbReference>
<dbReference type="GO" id="GO:0043758">
    <property type="term" value="F:acetate-CoA ligase (ADP-forming) activity"/>
    <property type="evidence" value="ECO:0007669"/>
    <property type="project" value="InterPro"/>
</dbReference>
<dbReference type="Pfam" id="PF13607">
    <property type="entry name" value="Succ_CoA_lig"/>
    <property type="match status" value="1"/>
</dbReference>
<evidence type="ECO:0000256" key="1">
    <source>
        <dbReference type="ARBA" id="ARBA00022598"/>
    </source>
</evidence>
<keyword evidence="2" id="KW-0547">Nucleotide-binding</keyword>
<evidence type="ECO:0000256" key="2">
    <source>
        <dbReference type="ARBA" id="ARBA00022741"/>
    </source>
</evidence>
<comment type="caution">
    <text evidence="5">The sequence shown here is derived from an EMBL/GenBank/DDBJ whole genome shotgun (WGS) entry which is preliminary data.</text>
</comment>
<dbReference type="PANTHER" id="PTHR43334:SF2">
    <property type="entry name" value="ACETATE--COA LIGASE [ADP-FORMING]"/>
    <property type="match status" value="1"/>
</dbReference>
<evidence type="ECO:0000256" key="3">
    <source>
        <dbReference type="ARBA" id="ARBA00022840"/>
    </source>
</evidence>
<proteinExistence type="predicted"/>
<dbReference type="AlphaFoldDB" id="A0A7C2URE7"/>
<gene>
    <name evidence="5" type="ORF">ENO36_02215</name>
</gene>
<keyword evidence="3" id="KW-0067">ATP-binding</keyword>
<accession>A0A7C2URE7</accession>
<organism evidence="5">
    <name type="scientific">Fervidicoccus fontis</name>
    <dbReference type="NCBI Taxonomy" id="683846"/>
    <lineage>
        <taxon>Archaea</taxon>
        <taxon>Thermoproteota</taxon>
        <taxon>Thermoprotei</taxon>
        <taxon>Fervidicoccales</taxon>
        <taxon>Fervidicoccaceae</taxon>
        <taxon>Fervidicoccus</taxon>
    </lineage>
</organism>
<protein>
    <submittedName>
        <fullName evidence="5">Acetyl-CoA synthetase</fullName>
    </submittedName>
</protein>
<dbReference type="SMART" id="SM00881">
    <property type="entry name" value="CoA_binding"/>
    <property type="match status" value="1"/>
</dbReference>
<feature type="domain" description="CoA-binding" evidence="4">
    <location>
        <begin position="6"/>
        <end position="99"/>
    </location>
</feature>
<dbReference type="Proteomes" id="UP000885664">
    <property type="component" value="Unassembled WGS sequence"/>
</dbReference>
<reference evidence="5" key="1">
    <citation type="journal article" date="2020" name="mSystems">
        <title>Genome- and Community-Level Interaction Insights into Carbon Utilization and Element Cycling Functions of Hydrothermarchaeota in Hydrothermal Sediment.</title>
        <authorList>
            <person name="Zhou Z."/>
            <person name="Liu Y."/>
            <person name="Xu W."/>
            <person name="Pan J."/>
            <person name="Luo Z.H."/>
            <person name="Li M."/>
        </authorList>
    </citation>
    <scope>NUCLEOTIDE SEQUENCE [LARGE SCALE GENOMIC DNA]</scope>
    <source>
        <strain evidence="5">SpSt-1259</strain>
    </source>
</reference>
<dbReference type="SUPFAM" id="SSF52210">
    <property type="entry name" value="Succinyl-CoA synthetase domains"/>
    <property type="match status" value="2"/>
</dbReference>
<evidence type="ECO:0000313" key="5">
    <source>
        <dbReference type="EMBL" id="HEU97656.1"/>
    </source>
</evidence>